<evidence type="ECO:0000313" key="3">
    <source>
        <dbReference type="Proteomes" id="UP000295292"/>
    </source>
</evidence>
<dbReference type="PANTHER" id="PTHR30094">
    <property type="entry name" value="BIFUNCTIONAL GLUTATHIONYLSPERMIDINE SYNTHETASE/AMIDASE-RELATED"/>
    <property type="match status" value="1"/>
</dbReference>
<proteinExistence type="predicted"/>
<reference evidence="2 3" key="1">
    <citation type="submission" date="2019-03" db="EMBL/GenBank/DDBJ databases">
        <title>Genomic Encyclopedia of Archaeal and Bacterial Type Strains, Phase II (KMG-II): from individual species to whole genera.</title>
        <authorList>
            <person name="Goeker M."/>
        </authorList>
    </citation>
    <scope>NUCLEOTIDE SEQUENCE [LARGE SCALE GENOMIC DNA]</scope>
    <source>
        <strain evidence="2 3">DSM 28353</strain>
    </source>
</reference>
<evidence type="ECO:0000259" key="1">
    <source>
        <dbReference type="PROSITE" id="PS50911"/>
    </source>
</evidence>
<feature type="domain" description="Peptidase C51" evidence="1">
    <location>
        <begin position="49"/>
        <end position="195"/>
    </location>
</feature>
<dbReference type="PROSITE" id="PS50911">
    <property type="entry name" value="CHAP"/>
    <property type="match status" value="1"/>
</dbReference>
<dbReference type="AlphaFoldDB" id="A0A4R6WKI5"/>
<dbReference type="SUPFAM" id="SSF54001">
    <property type="entry name" value="Cysteine proteinases"/>
    <property type="match status" value="1"/>
</dbReference>
<dbReference type="RefSeq" id="WP_133583230.1">
    <property type="nucleotide sequence ID" value="NZ_SNYV01000011.1"/>
</dbReference>
<dbReference type="InterPro" id="IPR038765">
    <property type="entry name" value="Papain-like_cys_pep_sf"/>
</dbReference>
<dbReference type="GO" id="GO:0016874">
    <property type="term" value="F:ligase activity"/>
    <property type="evidence" value="ECO:0007669"/>
    <property type="project" value="TreeGrafter"/>
</dbReference>
<evidence type="ECO:0000313" key="2">
    <source>
        <dbReference type="EMBL" id="TDQ79437.1"/>
    </source>
</evidence>
<keyword evidence="3" id="KW-1185">Reference proteome</keyword>
<organism evidence="2 3">
    <name type="scientific">Sphingobacterium yanglingense</name>
    <dbReference type="NCBI Taxonomy" id="1437280"/>
    <lineage>
        <taxon>Bacteria</taxon>
        <taxon>Pseudomonadati</taxon>
        <taxon>Bacteroidota</taxon>
        <taxon>Sphingobacteriia</taxon>
        <taxon>Sphingobacteriales</taxon>
        <taxon>Sphingobacteriaceae</taxon>
        <taxon>Sphingobacterium</taxon>
    </lineage>
</organism>
<gene>
    <name evidence="2" type="ORF">CLV99_0874</name>
</gene>
<dbReference type="EMBL" id="SNYV01000011">
    <property type="protein sequence ID" value="TDQ79437.1"/>
    <property type="molecule type" value="Genomic_DNA"/>
</dbReference>
<comment type="caution">
    <text evidence="2">The sequence shown here is derived from an EMBL/GenBank/DDBJ whole genome shotgun (WGS) entry which is preliminary data.</text>
</comment>
<sequence>MRKRNILRFSILTIALLLIAVMTFRELNFNGDRTVGEKLDSLDGVFVYYNGGVGHSEGRNLAPDGYNIGLKYQCVEFVKRYYYEQYKHRMPDAYGNAKDFFDPKIIDGGINQKRDLYQYTNPSIARPQKGDLLIYAPEAWNPYGHVAIVASVTDDAVEIIQQNPGPFGRSREVYCLWEENGNWKIDNNRIWGWLRK</sequence>
<protein>
    <submittedName>
        <fullName evidence="2">CHAP domain-containing protein</fullName>
    </submittedName>
</protein>
<name>A0A4R6WKI5_9SPHI</name>
<dbReference type="Proteomes" id="UP000295292">
    <property type="component" value="Unassembled WGS sequence"/>
</dbReference>
<dbReference type="InterPro" id="IPR051705">
    <property type="entry name" value="Gsp_Synthetase/Amidase"/>
</dbReference>
<dbReference type="Gene3D" id="3.90.1720.10">
    <property type="entry name" value="endopeptidase domain like (from Nostoc punctiforme)"/>
    <property type="match status" value="1"/>
</dbReference>
<dbReference type="OrthoDB" id="9765517at2"/>
<dbReference type="InterPro" id="IPR007921">
    <property type="entry name" value="CHAP_dom"/>
</dbReference>
<accession>A0A4R6WKI5</accession>
<dbReference type="PANTHER" id="PTHR30094:SF0">
    <property type="entry name" value="BIFUNCTIONAL GLUTATHIONYLSPERMIDINE SYNTHETASE_AMIDASE-RELATED"/>
    <property type="match status" value="1"/>
</dbReference>
<dbReference type="Pfam" id="PF05257">
    <property type="entry name" value="CHAP"/>
    <property type="match status" value="1"/>
</dbReference>